<feature type="region of interest" description="Disordered" evidence="1">
    <location>
        <begin position="74"/>
        <end position="111"/>
    </location>
</feature>
<evidence type="ECO:0000313" key="2">
    <source>
        <dbReference type="EMBL" id="GFR93394.1"/>
    </source>
</evidence>
<comment type="caution">
    <text evidence="2">The sequence shown here is derived from an EMBL/GenBank/DDBJ whole genome shotgun (WGS) entry which is preliminary data.</text>
</comment>
<dbReference type="Proteomes" id="UP000762676">
    <property type="component" value="Unassembled WGS sequence"/>
</dbReference>
<organism evidence="2 3">
    <name type="scientific">Elysia marginata</name>
    <dbReference type="NCBI Taxonomy" id="1093978"/>
    <lineage>
        <taxon>Eukaryota</taxon>
        <taxon>Metazoa</taxon>
        <taxon>Spiralia</taxon>
        <taxon>Lophotrochozoa</taxon>
        <taxon>Mollusca</taxon>
        <taxon>Gastropoda</taxon>
        <taxon>Heterobranchia</taxon>
        <taxon>Euthyneura</taxon>
        <taxon>Panpulmonata</taxon>
        <taxon>Sacoglossa</taxon>
        <taxon>Placobranchoidea</taxon>
        <taxon>Plakobranchidae</taxon>
        <taxon>Elysia</taxon>
    </lineage>
</organism>
<gene>
    <name evidence="2" type="ORF">ElyMa_000891500</name>
</gene>
<sequence>MLKAEGENRLNHTMQLTIPSTPSRLRLCVRSSRLDTRTQTHARFIVSAVAKAHYDRDIKQRVNRFLHPSLPGQIDKRVFPKASPAAGATEERLSYGTTGETDKEIIGPESE</sequence>
<evidence type="ECO:0000256" key="1">
    <source>
        <dbReference type="SAM" id="MobiDB-lite"/>
    </source>
</evidence>
<reference evidence="2 3" key="1">
    <citation type="journal article" date="2021" name="Elife">
        <title>Chloroplast acquisition without the gene transfer in kleptoplastic sea slugs, Plakobranchus ocellatus.</title>
        <authorList>
            <person name="Maeda T."/>
            <person name="Takahashi S."/>
            <person name="Yoshida T."/>
            <person name="Shimamura S."/>
            <person name="Takaki Y."/>
            <person name="Nagai Y."/>
            <person name="Toyoda A."/>
            <person name="Suzuki Y."/>
            <person name="Arimoto A."/>
            <person name="Ishii H."/>
            <person name="Satoh N."/>
            <person name="Nishiyama T."/>
            <person name="Hasebe M."/>
            <person name="Maruyama T."/>
            <person name="Minagawa J."/>
            <person name="Obokata J."/>
            <person name="Shigenobu S."/>
        </authorList>
    </citation>
    <scope>NUCLEOTIDE SEQUENCE [LARGE SCALE GENOMIC DNA]</scope>
</reference>
<evidence type="ECO:0000313" key="3">
    <source>
        <dbReference type="Proteomes" id="UP000762676"/>
    </source>
</evidence>
<dbReference type="EMBL" id="BMAT01001839">
    <property type="protein sequence ID" value="GFR93394.1"/>
    <property type="molecule type" value="Genomic_DNA"/>
</dbReference>
<proteinExistence type="predicted"/>
<accession>A0AAV4H6K0</accession>
<name>A0AAV4H6K0_9GAST</name>
<feature type="compositionally biased region" description="Basic and acidic residues" evidence="1">
    <location>
        <begin position="100"/>
        <end position="111"/>
    </location>
</feature>
<protein>
    <submittedName>
        <fullName evidence="2">Uncharacterized protein</fullName>
    </submittedName>
</protein>
<dbReference type="AlphaFoldDB" id="A0AAV4H6K0"/>
<keyword evidence="3" id="KW-1185">Reference proteome</keyword>